<dbReference type="Proteomes" id="UP000588071">
    <property type="component" value="Unassembled WGS sequence"/>
</dbReference>
<evidence type="ECO:0000313" key="2">
    <source>
        <dbReference type="Proteomes" id="UP000588071"/>
    </source>
</evidence>
<sequence>MRRNKGTKVLVIAILLALCLVNNIRVFAKENATNIEMVKHDIVMNVGAPKEGTDTSFAKVSG</sequence>
<accession>A0A7X9RK57</accession>
<protein>
    <submittedName>
        <fullName evidence="1">Uncharacterized protein</fullName>
    </submittedName>
</protein>
<reference evidence="1 2" key="1">
    <citation type="submission" date="2020-04" db="EMBL/GenBank/DDBJ databases">
        <authorList>
            <person name="Hitch T.C.A."/>
            <person name="Wylensek D."/>
            <person name="Clavel T."/>
        </authorList>
    </citation>
    <scope>NUCLEOTIDE SEQUENCE [LARGE SCALE GENOMIC DNA]</scope>
    <source>
        <strain evidence="1 2">WCA-380-WT-3C</strain>
    </source>
</reference>
<dbReference type="RefSeq" id="WP_168932081.1">
    <property type="nucleotide sequence ID" value="NZ_JABAFV010000045.1"/>
</dbReference>
<comment type="caution">
    <text evidence="1">The sequence shown here is derived from an EMBL/GenBank/DDBJ whole genome shotgun (WGS) entry which is preliminary data.</text>
</comment>
<feature type="non-terminal residue" evidence="1">
    <location>
        <position position="62"/>
    </location>
</feature>
<dbReference type="AlphaFoldDB" id="A0A7X9RK57"/>
<gene>
    <name evidence="1" type="ORF">HF857_12085</name>
</gene>
<name>A0A7X9RK57_9ENTE</name>
<organism evidence="1 2">
    <name type="scientific">Enterococcus cecorum</name>
    <dbReference type="NCBI Taxonomy" id="44008"/>
    <lineage>
        <taxon>Bacteria</taxon>
        <taxon>Bacillati</taxon>
        <taxon>Bacillota</taxon>
        <taxon>Bacilli</taxon>
        <taxon>Lactobacillales</taxon>
        <taxon>Enterococcaceae</taxon>
        <taxon>Enterococcus</taxon>
    </lineage>
</organism>
<evidence type="ECO:0000313" key="1">
    <source>
        <dbReference type="EMBL" id="NME50895.1"/>
    </source>
</evidence>
<proteinExistence type="predicted"/>
<dbReference type="EMBL" id="JABAFV010000045">
    <property type="protein sequence ID" value="NME50895.1"/>
    <property type="molecule type" value="Genomic_DNA"/>
</dbReference>